<evidence type="ECO:0000313" key="3">
    <source>
        <dbReference type="Proteomes" id="UP000215455"/>
    </source>
</evidence>
<reference evidence="2 3" key="1">
    <citation type="submission" date="2017-06" db="EMBL/GenBank/DDBJ databases">
        <authorList>
            <person name="Furmanczyk E.M."/>
        </authorList>
    </citation>
    <scope>NUCLEOTIDE SEQUENCE [LARGE SCALE GENOMIC DNA]</scope>
    <source>
        <strain evidence="2 3">DSM 16611</strain>
    </source>
</reference>
<evidence type="ECO:0000313" key="2">
    <source>
        <dbReference type="EMBL" id="OXR35177.1"/>
    </source>
</evidence>
<dbReference type="PROSITE" id="PS51257">
    <property type="entry name" value="PROKAR_LIPOPROTEIN"/>
    <property type="match status" value="1"/>
</dbReference>
<keyword evidence="3" id="KW-1185">Reference proteome</keyword>
<feature type="signal peptide" evidence="1">
    <location>
        <begin position="1"/>
        <end position="24"/>
    </location>
</feature>
<keyword evidence="1" id="KW-0732">Signal</keyword>
<accession>A0ABX4E0K7</accession>
<feature type="chain" id="PRO_5046247255" evidence="1">
    <location>
        <begin position="25"/>
        <end position="70"/>
    </location>
</feature>
<dbReference type="EMBL" id="NIWU01000001">
    <property type="protein sequence ID" value="OXR35177.1"/>
    <property type="molecule type" value="Genomic_DNA"/>
</dbReference>
<proteinExistence type="predicted"/>
<name>A0ABX4E0K7_9PSED</name>
<comment type="caution">
    <text evidence="2">The sequence shown here is derived from an EMBL/GenBank/DDBJ whole genome shotgun (WGS) entry which is preliminary data.</text>
</comment>
<gene>
    <name evidence="2" type="ORF">PSUM_04630</name>
</gene>
<evidence type="ECO:0000256" key="1">
    <source>
        <dbReference type="SAM" id="SignalP"/>
    </source>
</evidence>
<organism evidence="2 3">
    <name type="scientific">Pseudomonas umsongensis</name>
    <dbReference type="NCBI Taxonomy" id="198618"/>
    <lineage>
        <taxon>Bacteria</taxon>
        <taxon>Pseudomonadati</taxon>
        <taxon>Pseudomonadota</taxon>
        <taxon>Gammaproteobacteria</taxon>
        <taxon>Pseudomonadales</taxon>
        <taxon>Pseudomonadaceae</taxon>
        <taxon>Pseudomonas</taxon>
    </lineage>
</organism>
<dbReference type="Proteomes" id="UP000215455">
    <property type="component" value="Unassembled WGS sequence"/>
</dbReference>
<sequence>MTLLKCCTSILLLTLAGCSTSSSYKPPPVPSSAVTLNDEQIHGTEGPEQLNVGENFSASNGDTLYLASSH</sequence>
<protein>
    <submittedName>
        <fullName evidence="2">Uncharacterized protein</fullName>
    </submittedName>
</protein>